<dbReference type="GO" id="GO:0009086">
    <property type="term" value="P:methionine biosynthetic process"/>
    <property type="evidence" value="ECO:0007669"/>
    <property type="project" value="UniProtKB-ARBA"/>
</dbReference>
<comment type="cofactor">
    <cofactor evidence="1 5">
        <name>pyridoxal 5'-phosphate</name>
        <dbReference type="ChEBI" id="CHEBI:597326"/>
    </cofactor>
</comment>
<dbReference type="GO" id="GO:0005737">
    <property type="term" value="C:cytoplasm"/>
    <property type="evidence" value="ECO:0007669"/>
    <property type="project" value="TreeGrafter"/>
</dbReference>
<dbReference type="InterPro" id="IPR000277">
    <property type="entry name" value="Cys/Met-Metab_PyrdxlP-dep_enz"/>
</dbReference>
<accession>F4GHJ5</accession>
<gene>
    <name evidence="6" type="ordered locus">Spico_1380</name>
</gene>
<dbReference type="InterPro" id="IPR015421">
    <property type="entry name" value="PyrdxlP-dep_Trfase_major"/>
</dbReference>
<dbReference type="InterPro" id="IPR054542">
    <property type="entry name" value="Cys_met_metab_PP"/>
</dbReference>
<keyword evidence="6" id="KW-0456">Lyase</keyword>
<dbReference type="KEGG" id="scc:Spico_1380"/>
<dbReference type="EC" id="4.4.1.1" evidence="6"/>
<proteinExistence type="inferred from homology"/>
<dbReference type="Gene3D" id="3.40.640.10">
    <property type="entry name" value="Type I PLP-dependent aspartate aminotransferase-like (Major domain)"/>
    <property type="match status" value="1"/>
</dbReference>
<dbReference type="Gene3D" id="3.90.1150.10">
    <property type="entry name" value="Aspartate Aminotransferase, domain 1"/>
    <property type="match status" value="1"/>
</dbReference>
<evidence type="ECO:0000256" key="1">
    <source>
        <dbReference type="ARBA" id="ARBA00001933"/>
    </source>
</evidence>
<evidence type="ECO:0000256" key="2">
    <source>
        <dbReference type="ARBA" id="ARBA00009077"/>
    </source>
</evidence>
<evidence type="ECO:0000256" key="3">
    <source>
        <dbReference type="ARBA" id="ARBA00022898"/>
    </source>
</evidence>
<organism evidence="6 7">
    <name type="scientific">Parasphaerochaeta coccoides (strain ATCC BAA-1237 / DSM 17374 / SPN1)</name>
    <name type="common">Sphaerochaeta coccoides</name>
    <dbReference type="NCBI Taxonomy" id="760011"/>
    <lineage>
        <taxon>Bacteria</taxon>
        <taxon>Pseudomonadati</taxon>
        <taxon>Spirochaetota</taxon>
        <taxon>Spirochaetia</taxon>
        <taxon>Spirochaetales</taxon>
        <taxon>Sphaerochaetaceae</taxon>
        <taxon>Parasphaerochaeta</taxon>
    </lineage>
</organism>
<evidence type="ECO:0000256" key="4">
    <source>
        <dbReference type="PIRSR" id="PIRSR001434-2"/>
    </source>
</evidence>
<keyword evidence="3 4" id="KW-0663">Pyridoxal phosphate</keyword>
<dbReference type="InterPro" id="IPR015422">
    <property type="entry name" value="PyrdxlP-dep_Trfase_small"/>
</dbReference>
<dbReference type="CDD" id="cd00614">
    <property type="entry name" value="CGS_like"/>
    <property type="match status" value="1"/>
</dbReference>
<evidence type="ECO:0000313" key="7">
    <source>
        <dbReference type="Proteomes" id="UP000007939"/>
    </source>
</evidence>
<comment type="similarity">
    <text evidence="2 5">Belongs to the trans-sulfuration enzymes family.</text>
</comment>
<dbReference type="STRING" id="760011.Spico_1380"/>
<dbReference type="PANTHER" id="PTHR11808:SF90">
    <property type="entry name" value="CYSTATHIONINE GAMMA-SYNTHASE"/>
    <property type="match status" value="1"/>
</dbReference>
<dbReference type="FunFam" id="3.90.1150.10:FF:000033">
    <property type="entry name" value="Cystathionine gamma-synthase"/>
    <property type="match status" value="1"/>
</dbReference>
<dbReference type="AlphaFoldDB" id="F4GHJ5"/>
<dbReference type="InterPro" id="IPR015424">
    <property type="entry name" value="PyrdxlP-dep_Trfase"/>
</dbReference>
<dbReference type="Pfam" id="PF01053">
    <property type="entry name" value="Cys_Met_Meta_PP"/>
    <property type="match status" value="1"/>
</dbReference>
<dbReference type="OrthoDB" id="9780685at2"/>
<dbReference type="GO" id="GO:0019346">
    <property type="term" value="P:transsulfuration"/>
    <property type="evidence" value="ECO:0007669"/>
    <property type="project" value="InterPro"/>
</dbReference>
<keyword evidence="7" id="KW-1185">Reference proteome</keyword>
<dbReference type="RefSeq" id="WP_013739979.1">
    <property type="nucleotide sequence ID" value="NC_015436.1"/>
</dbReference>
<dbReference type="SUPFAM" id="SSF53383">
    <property type="entry name" value="PLP-dependent transferases"/>
    <property type="match status" value="1"/>
</dbReference>
<evidence type="ECO:0000313" key="6">
    <source>
        <dbReference type="EMBL" id="AEC02584.1"/>
    </source>
</evidence>
<dbReference type="eggNOG" id="COG0626">
    <property type="taxonomic scope" value="Bacteria"/>
</dbReference>
<dbReference type="Proteomes" id="UP000007939">
    <property type="component" value="Chromosome"/>
</dbReference>
<reference evidence="6 7" key="2">
    <citation type="journal article" date="2012" name="Stand. Genomic Sci.">
        <title>Complete genome sequence of the termite hindgut bacterium Spirochaeta coccoides type strain (SPN1(T)), reclassification in the genus Sphaerochaeta as Sphaerochaeta coccoides comb. nov. and emendations of the family Spirochaetaceae and the genus Sphaerochaeta.</title>
        <authorList>
            <person name="Abt B."/>
            <person name="Han C."/>
            <person name="Scheuner C."/>
            <person name="Lu M."/>
            <person name="Lapidus A."/>
            <person name="Nolan M."/>
            <person name="Lucas S."/>
            <person name="Hammon N."/>
            <person name="Deshpande S."/>
            <person name="Cheng J.F."/>
            <person name="Tapia R."/>
            <person name="Goodwin L.A."/>
            <person name="Pitluck S."/>
            <person name="Liolios K."/>
            <person name="Pagani I."/>
            <person name="Ivanova N."/>
            <person name="Mavromatis K."/>
            <person name="Mikhailova N."/>
            <person name="Huntemann M."/>
            <person name="Pati A."/>
            <person name="Chen A."/>
            <person name="Palaniappan K."/>
            <person name="Land M."/>
            <person name="Hauser L."/>
            <person name="Brambilla E.M."/>
            <person name="Rohde M."/>
            <person name="Spring S."/>
            <person name="Gronow S."/>
            <person name="Goker M."/>
            <person name="Woyke T."/>
            <person name="Bristow J."/>
            <person name="Eisen J.A."/>
            <person name="Markowitz V."/>
            <person name="Hugenholtz P."/>
            <person name="Kyrpides N.C."/>
            <person name="Klenk H.P."/>
            <person name="Detter J.C."/>
        </authorList>
    </citation>
    <scope>NUCLEOTIDE SEQUENCE [LARGE SCALE GENOMIC DNA]</scope>
    <source>
        <strain evidence="7">ATCC BAA-1237 / DSM 17374 / SPN1</strain>
    </source>
</reference>
<dbReference type="FunFam" id="3.40.640.10:FF:000009">
    <property type="entry name" value="Cystathionine gamma-synthase homolog"/>
    <property type="match status" value="1"/>
</dbReference>
<dbReference type="GO" id="GO:0030170">
    <property type="term" value="F:pyridoxal phosphate binding"/>
    <property type="evidence" value="ECO:0007669"/>
    <property type="project" value="InterPro"/>
</dbReference>
<feature type="modified residue" description="N6-(pyridoxal phosphate)lysine" evidence="4">
    <location>
        <position position="207"/>
    </location>
</feature>
<dbReference type="PANTHER" id="PTHR11808">
    <property type="entry name" value="TRANS-SULFURATION ENZYME FAMILY MEMBER"/>
    <property type="match status" value="1"/>
</dbReference>
<dbReference type="PROSITE" id="PS00868">
    <property type="entry name" value="CYS_MET_METAB_PP"/>
    <property type="match status" value="1"/>
</dbReference>
<protein>
    <submittedName>
        <fullName evidence="6">Cystathionine gamma-lyase</fullName>
        <ecNumber evidence="6">4.4.1.1</ecNumber>
    </submittedName>
</protein>
<dbReference type="GO" id="GO:0016846">
    <property type="term" value="F:carbon-sulfur lyase activity"/>
    <property type="evidence" value="ECO:0007669"/>
    <property type="project" value="TreeGrafter"/>
</dbReference>
<dbReference type="HOGENOM" id="CLU_018986_2_0_12"/>
<reference evidence="7" key="1">
    <citation type="submission" date="2011-04" db="EMBL/GenBank/DDBJ databases">
        <title>The complete genome of Spirochaeta coccoides DSM 17374.</title>
        <authorList>
            <person name="Lucas S."/>
            <person name="Copeland A."/>
            <person name="Lapidus A."/>
            <person name="Bruce D."/>
            <person name="Goodwin L."/>
            <person name="Pitluck S."/>
            <person name="Peters L."/>
            <person name="Kyrpides N."/>
            <person name="Mavromatis K."/>
            <person name="Pagani I."/>
            <person name="Ivanova N."/>
            <person name="Ovchinnikova G."/>
            <person name="Lu M."/>
            <person name="Detter J.C."/>
            <person name="Tapia R."/>
            <person name="Han C."/>
            <person name="Land M."/>
            <person name="Hauser L."/>
            <person name="Markowitz V."/>
            <person name="Cheng J.-F."/>
            <person name="Hugenholtz P."/>
            <person name="Woyke T."/>
            <person name="Wu D."/>
            <person name="Spring S."/>
            <person name="Schroeder M."/>
            <person name="Brambilla E."/>
            <person name="Klenk H.-P."/>
            <person name="Eisen J.A."/>
        </authorList>
    </citation>
    <scope>NUCLEOTIDE SEQUENCE [LARGE SCALE GENOMIC DNA]</scope>
    <source>
        <strain evidence="7">ATCC BAA-1237 / DSM 17374 / SPN1</strain>
    </source>
</reference>
<sequence>MSEDYNCSQETIIVHGVTPYDSRTGAISTPIYLSSTFRHPELFQSTGFDYSRSLNPTRLELENTIARLEKGRYGLAFASGMSAISALIKLFAPGDHIIVSIDLYGGTYRLFHDIYEPYGLHFSWVDTDDLEATKNALRPGTKAVFIETPSNPMMKVTDIRATADIIHSHGQKHGQEGYLIVDNTFLSPYYQNPLELGADFVVHSGTKYISGHNDTLSGFIVHDDETIAEKLRFLQMSEGGTLSPFESWLILRGLKTLAVRMDRQSENALVVAMWLQTHPKVESVYYVGLPDHPHHELSLRQSKGFGGMVSFSLKDSADVASLLKNIRLILFAESLGGVETLLTYPMVQTHQAIPPDMRERTGVTDRLMRLSVGLERAQDIIADLKQALD</sequence>
<name>F4GHJ5_PARC1</name>
<dbReference type="EMBL" id="CP002659">
    <property type="protein sequence ID" value="AEC02584.1"/>
    <property type="molecule type" value="Genomic_DNA"/>
</dbReference>
<evidence type="ECO:0000256" key="5">
    <source>
        <dbReference type="RuleBase" id="RU362118"/>
    </source>
</evidence>
<dbReference type="PIRSF" id="PIRSF001434">
    <property type="entry name" value="CGS"/>
    <property type="match status" value="1"/>
</dbReference>